<dbReference type="NCBIfam" id="TIGR02779">
    <property type="entry name" value="NHEJ_ligase_lig"/>
    <property type="match status" value="1"/>
</dbReference>
<dbReference type="RefSeq" id="WP_225918604.1">
    <property type="nucleotide sequence ID" value="NZ_BOPO01000053.1"/>
</dbReference>
<evidence type="ECO:0000313" key="8">
    <source>
        <dbReference type="Proteomes" id="UP000614996"/>
    </source>
</evidence>
<dbReference type="PROSITE" id="PS00697">
    <property type="entry name" value="DNA_LIGASE_A1"/>
    <property type="match status" value="1"/>
</dbReference>
<keyword evidence="3 7" id="KW-0436">Ligase</keyword>
<dbReference type="Proteomes" id="UP000614996">
    <property type="component" value="Unassembled WGS sequence"/>
</dbReference>
<dbReference type="EC" id="6.5.1.1" evidence="2"/>
<dbReference type="GO" id="GO:0006281">
    <property type="term" value="P:DNA repair"/>
    <property type="evidence" value="ECO:0007669"/>
    <property type="project" value="InterPro"/>
</dbReference>
<accession>A0A8J4AFV1</accession>
<comment type="caution">
    <text evidence="7">The sequence shown here is derived from an EMBL/GenBank/DDBJ whole genome shotgun (WGS) entry which is preliminary data.</text>
</comment>
<evidence type="ECO:0000256" key="5">
    <source>
        <dbReference type="SAM" id="MobiDB-lite"/>
    </source>
</evidence>
<dbReference type="SUPFAM" id="SSF50249">
    <property type="entry name" value="Nucleic acid-binding proteins"/>
    <property type="match status" value="1"/>
</dbReference>
<protein>
    <recommendedName>
        <fullName evidence="2">DNA ligase (ATP)</fullName>
        <ecNumber evidence="2">6.5.1.1</ecNumber>
    </recommendedName>
</protein>
<dbReference type="Gene3D" id="3.30.470.30">
    <property type="entry name" value="DNA ligase/mRNA capping enzyme"/>
    <property type="match status" value="1"/>
</dbReference>
<organism evidence="7 8">
    <name type="scientific">Actinocatenispora comari</name>
    <dbReference type="NCBI Taxonomy" id="2807577"/>
    <lineage>
        <taxon>Bacteria</taxon>
        <taxon>Bacillati</taxon>
        <taxon>Actinomycetota</taxon>
        <taxon>Actinomycetes</taxon>
        <taxon>Micromonosporales</taxon>
        <taxon>Micromonosporaceae</taxon>
        <taxon>Actinocatenispora</taxon>
    </lineage>
</organism>
<dbReference type="Gene3D" id="3.30.1490.70">
    <property type="match status" value="1"/>
</dbReference>
<dbReference type="Gene3D" id="2.40.50.140">
    <property type="entry name" value="Nucleic acid-binding proteins"/>
    <property type="match status" value="1"/>
</dbReference>
<sequence>MTGPVDLVPESSRGRLRPAARPPAAQAMLATLTDRYFSDPGWLFERKLDGERVLAVREHGRVRLLSRNGNPVTGYPEIVEALSDGSPDLLVDGEVVAFDGNQTSFARLQRRMQIADPDRARRTGVAVHYYLFDVLYADGYDLTRLPLRQRKAVLRRALRFTDPLRYTAHRNEQGERYLRQACRAGWEGLIAKRADAPYHPGRSRDWLKFKCGHEQEFVIGGFTDPAGSRIGFGALLIGYHERGRLRYAGKVGTGYDRDTLRRLRERLDRRETGAAPFVAPPRGRGIHWVRPELVAEVGFSEWTDGGMLRHPRFLGLRRDKSPDQVIRERPQ</sequence>
<dbReference type="InterPro" id="IPR014146">
    <property type="entry name" value="LigD_ligase_dom"/>
</dbReference>
<dbReference type="PROSITE" id="PS50160">
    <property type="entry name" value="DNA_LIGASE_A3"/>
    <property type="match status" value="1"/>
</dbReference>
<dbReference type="GO" id="GO:0003910">
    <property type="term" value="F:DNA ligase (ATP) activity"/>
    <property type="evidence" value="ECO:0007669"/>
    <property type="project" value="UniProtKB-EC"/>
</dbReference>
<evidence type="ECO:0000256" key="3">
    <source>
        <dbReference type="ARBA" id="ARBA00022598"/>
    </source>
</evidence>
<feature type="region of interest" description="Disordered" evidence="5">
    <location>
        <begin position="1"/>
        <end position="22"/>
    </location>
</feature>
<dbReference type="CDD" id="cd07906">
    <property type="entry name" value="Adenylation_DNA_ligase_LigD_LigC"/>
    <property type="match status" value="1"/>
</dbReference>
<dbReference type="PANTHER" id="PTHR45674:SF4">
    <property type="entry name" value="DNA LIGASE 1"/>
    <property type="match status" value="1"/>
</dbReference>
<comment type="similarity">
    <text evidence="1">Belongs to the ATP-dependent DNA ligase family.</text>
</comment>
<evidence type="ECO:0000256" key="2">
    <source>
        <dbReference type="ARBA" id="ARBA00012727"/>
    </source>
</evidence>
<dbReference type="SUPFAM" id="SSF56091">
    <property type="entry name" value="DNA ligase/mRNA capping enzyme, catalytic domain"/>
    <property type="match status" value="1"/>
</dbReference>
<feature type="domain" description="ATP-dependent DNA ligase family profile" evidence="6">
    <location>
        <begin position="120"/>
        <end position="244"/>
    </location>
</feature>
<name>A0A8J4AFV1_9ACTN</name>
<dbReference type="Pfam" id="PF04679">
    <property type="entry name" value="DNA_ligase_A_C"/>
    <property type="match status" value="1"/>
</dbReference>
<dbReference type="CDD" id="cd07971">
    <property type="entry name" value="OBF_DNA_ligase_LigD"/>
    <property type="match status" value="1"/>
</dbReference>
<dbReference type="AlphaFoldDB" id="A0A8J4AFV1"/>
<dbReference type="InterPro" id="IPR016059">
    <property type="entry name" value="DNA_ligase_ATP-dep_CS"/>
</dbReference>
<keyword evidence="8" id="KW-1185">Reference proteome</keyword>
<dbReference type="InterPro" id="IPR012309">
    <property type="entry name" value="DNA_ligase_ATP-dep_C"/>
</dbReference>
<dbReference type="GO" id="GO:0005524">
    <property type="term" value="F:ATP binding"/>
    <property type="evidence" value="ECO:0007669"/>
    <property type="project" value="InterPro"/>
</dbReference>
<evidence type="ECO:0000256" key="4">
    <source>
        <dbReference type="ARBA" id="ARBA00034003"/>
    </source>
</evidence>
<evidence type="ECO:0000256" key="1">
    <source>
        <dbReference type="ARBA" id="ARBA00007572"/>
    </source>
</evidence>
<evidence type="ECO:0000259" key="6">
    <source>
        <dbReference type="PROSITE" id="PS50160"/>
    </source>
</evidence>
<dbReference type="EMBL" id="BOPO01000053">
    <property type="protein sequence ID" value="GIL27858.1"/>
    <property type="molecule type" value="Genomic_DNA"/>
</dbReference>
<proteinExistence type="inferred from homology"/>
<dbReference type="InterPro" id="IPR012310">
    <property type="entry name" value="DNA_ligase_ATP-dep_cent"/>
</dbReference>
<dbReference type="InterPro" id="IPR050191">
    <property type="entry name" value="ATP-dep_DNA_ligase"/>
</dbReference>
<evidence type="ECO:0000313" key="7">
    <source>
        <dbReference type="EMBL" id="GIL27858.1"/>
    </source>
</evidence>
<reference evidence="8" key="1">
    <citation type="journal article" date="2021" name="Int. J. Syst. Evol. Microbiol.">
        <title>Actinocatenispora comari sp. nov., an endophytic actinomycete isolated from aerial parts of Comarum salesowianum.</title>
        <authorList>
            <person name="Oyunbileg N."/>
            <person name="Iizaka Y."/>
            <person name="Hamada M."/>
            <person name="Davaapurev B.O."/>
            <person name="Fukumoto A."/>
            <person name="Tsetseg B."/>
            <person name="Kato F."/>
            <person name="Tamura T."/>
            <person name="Batkhuu J."/>
            <person name="Anzai Y."/>
        </authorList>
    </citation>
    <scope>NUCLEOTIDE SEQUENCE [LARGE SCALE GENOMIC DNA]</scope>
    <source>
        <strain evidence="8">NUM-2625</strain>
    </source>
</reference>
<gene>
    <name evidence="7" type="primary">lig_1</name>
    <name evidence="7" type="ORF">NUM_31120</name>
</gene>
<dbReference type="InterPro" id="IPR012340">
    <property type="entry name" value="NA-bd_OB-fold"/>
</dbReference>
<comment type="catalytic activity">
    <reaction evidence="4">
        <text>ATP + (deoxyribonucleotide)n-3'-hydroxyl + 5'-phospho-(deoxyribonucleotide)m = (deoxyribonucleotide)n+m + AMP + diphosphate.</text>
        <dbReference type="EC" id="6.5.1.1"/>
    </reaction>
</comment>
<dbReference type="Pfam" id="PF01068">
    <property type="entry name" value="DNA_ligase_A_M"/>
    <property type="match status" value="1"/>
</dbReference>
<dbReference type="PANTHER" id="PTHR45674">
    <property type="entry name" value="DNA LIGASE 1/3 FAMILY MEMBER"/>
    <property type="match status" value="1"/>
</dbReference>
<dbReference type="GO" id="GO:0006310">
    <property type="term" value="P:DNA recombination"/>
    <property type="evidence" value="ECO:0007669"/>
    <property type="project" value="InterPro"/>
</dbReference>